<accession>A0A4Q9PSC8</accession>
<evidence type="ECO:0000313" key="3">
    <source>
        <dbReference type="Proteomes" id="UP000292082"/>
    </source>
</evidence>
<dbReference type="Proteomes" id="UP000292957">
    <property type="component" value="Unassembled WGS sequence"/>
</dbReference>
<dbReference type="Proteomes" id="UP000292082">
    <property type="component" value="Unassembled WGS sequence"/>
</dbReference>
<dbReference type="EMBL" id="ML145138">
    <property type="protein sequence ID" value="TBU57323.1"/>
    <property type="molecule type" value="Genomic_DNA"/>
</dbReference>
<dbReference type="AlphaFoldDB" id="A0A4Q9PSC8"/>
<evidence type="ECO:0000313" key="1">
    <source>
        <dbReference type="EMBL" id="TBU25515.1"/>
    </source>
</evidence>
<evidence type="ECO:0000313" key="2">
    <source>
        <dbReference type="EMBL" id="TBU57323.1"/>
    </source>
</evidence>
<dbReference type="EMBL" id="ML143460">
    <property type="protein sequence ID" value="TBU25515.1"/>
    <property type="molecule type" value="Genomic_DNA"/>
</dbReference>
<name>A0A4Q9PSC8_9APHY</name>
<sequence length="91" mass="10239">MLLHSRCDGRRFTSRSISVTSRALRVCMSSRRPPQSPNVSSPQTALSRLTVRSGLRHICSHTEVIPRLSERKEAFKRLNRGRKGLNTAHGS</sequence>
<gene>
    <name evidence="2" type="ORF">BD310DRAFT_949458</name>
    <name evidence="1" type="ORF">BD311DRAFT_780286</name>
</gene>
<proteinExistence type="predicted"/>
<protein>
    <submittedName>
        <fullName evidence="2">Uncharacterized protein</fullName>
    </submittedName>
</protein>
<organism evidence="2 3">
    <name type="scientific">Dichomitus squalens</name>
    <dbReference type="NCBI Taxonomy" id="114155"/>
    <lineage>
        <taxon>Eukaryota</taxon>
        <taxon>Fungi</taxon>
        <taxon>Dikarya</taxon>
        <taxon>Basidiomycota</taxon>
        <taxon>Agaricomycotina</taxon>
        <taxon>Agaricomycetes</taxon>
        <taxon>Polyporales</taxon>
        <taxon>Polyporaceae</taxon>
        <taxon>Dichomitus</taxon>
    </lineage>
</organism>
<reference evidence="2 3" key="1">
    <citation type="submission" date="2019-01" db="EMBL/GenBank/DDBJ databases">
        <title>Draft genome sequences of three monokaryotic isolates of the white-rot basidiomycete fungus Dichomitus squalens.</title>
        <authorList>
            <consortium name="DOE Joint Genome Institute"/>
            <person name="Lopez S.C."/>
            <person name="Andreopoulos B."/>
            <person name="Pangilinan J."/>
            <person name="Lipzen A."/>
            <person name="Riley R."/>
            <person name="Ahrendt S."/>
            <person name="Ng V."/>
            <person name="Barry K."/>
            <person name="Daum C."/>
            <person name="Grigoriev I.V."/>
            <person name="Hilden K.S."/>
            <person name="Makela M.R."/>
            <person name="de Vries R.P."/>
        </authorList>
    </citation>
    <scope>NUCLEOTIDE SEQUENCE [LARGE SCALE GENOMIC DNA]</scope>
    <source>
        <strain evidence="2 3">CBS 464.89</strain>
        <strain evidence="1">OM18370.1</strain>
    </source>
</reference>
<keyword evidence="3" id="KW-1185">Reference proteome</keyword>